<dbReference type="PROSITE" id="PS50030">
    <property type="entry name" value="UBA"/>
    <property type="match status" value="1"/>
</dbReference>
<dbReference type="CDD" id="cd14947">
    <property type="entry name" value="NBR1_like"/>
    <property type="match status" value="1"/>
</dbReference>
<keyword evidence="5" id="KW-0968">Cytoplasmic vesicle</keyword>
<dbReference type="SMART" id="SM00291">
    <property type="entry name" value="ZnF_ZZ"/>
    <property type="match status" value="3"/>
</dbReference>
<dbReference type="InterPro" id="IPR000433">
    <property type="entry name" value="Znf_ZZ"/>
</dbReference>
<keyword evidence="4" id="KW-0862">Zinc</keyword>
<dbReference type="OMA" id="EPGMMHA"/>
<dbReference type="Gene3D" id="2.60.40.10">
    <property type="entry name" value="Immunoglobulins"/>
    <property type="match status" value="1"/>
</dbReference>
<dbReference type="VEuPathDB" id="FungiDB:SDRG_02326"/>
<feature type="domain" description="ZZ-type" evidence="8">
    <location>
        <begin position="368"/>
        <end position="421"/>
    </location>
</feature>
<dbReference type="InterPro" id="IPR013783">
    <property type="entry name" value="Ig-like_fold"/>
</dbReference>
<evidence type="ECO:0000256" key="2">
    <source>
        <dbReference type="ARBA" id="ARBA00022723"/>
    </source>
</evidence>
<dbReference type="GO" id="GO:0005776">
    <property type="term" value="C:autophagosome"/>
    <property type="evidence" value="ECO:0007669"/>
    <property type="project" value="UniProtKB-SubCell"/>
</dbReference>
<dbReference type="InterPro" id="IPR009060">
    <property type="entry name" value="UBA-like_sf"/>
</dbReference>
<dbReference type="PROSITE" id="PS50135">
    <property type="entry name" value="ZF_ZZ_2"/>
    <property type="match status" value="2"/>
</dbReference>
<dbReference type="InterPro" id="IPR000270">
    <property type="entry name" value="PB1_dom"/>
</dbReference>
<comment type="subcellular location">
    <subcellularLocation>
        <location evidence="1">Cytoplasmic vesicle</location>
        <location evidence="1">Autophagosome</location>
    </subcellularLocation>
</comment>
<dbReference type="Pfam" id="PF00564">
    <property type="entry name" value="PB1"/>
    <property type="match status" value="1"/>
</dbReference>
<evidence type="ECO:0000256" key="5">
    <source>
        <dbReference type="ARBA" id="ARBA00023329"/>
    </source>
</evidence>
<dbReference type="InParanoid" id="T0R2A3"/>
<organism evidence="9 10">
    <name type="scientific">Saprolegnia diclina (strain VS20)</name>
    <dbReference type="NCBI Taxonomy" id="1156394"/>
    <lineage>
        <taxon>Eukaryota</taxon>
        <taxon>Sar</taxon>
        <taxon>Stramenopiles</taxon>
        <taxon>Oomycota</taxon>
        <taxon>Saprolegniomycetes</taxon>
        <taxon>Saprolegniales</taxon>
        <taxon>Saprolegniaceae</taxon>
        <taxon>Saprolegnia</taxon>
    </lineage>
</organism>
<dbReference type="Proteomes" id="UP000030762">
    <property type="component" value="Unassembled WGS sequence"/>
</dbReference>
<dbReference type="SUPFAM" id="SSF46934">
    <property type="entry name" value="UBA-like"/>
    <property type="match status" value="1"/>
</dbReference>
<gene>
    <name evidence="9" type="ORF">SDRG_02326</name>
</gene>
<evidence type="ECO:0000256" key="6">
    <source>
        <dbReference type="PROSITE-ProRule" id="PRU00228"/>
    </source>
</evidence>
<dbReference type="InterPro" id="IPR015940">
    <property type="entry name" value="UBA"/>
</dbReference>
<evidence type="ECO:0000313" key="10">
    <source>
        <dbReference type="Proteomes" id="UP000030762"/>
    </source>
</evidence>
<feature type="domain" description="ZZ-type" evidence="8">
    <location>
        <begin position="299"/>
        <end position="352"/>
    </location>
</feature>
<evidence type="ECO:0000259" key="8">
    <source>
        <dbReference type="PROSITE" id="PS50135"/>
    </source>
</evidence>
<keyword evidence="2" id="KW-0479">Metal-binding</keyword>
<keyword evidence="10" id="KW-1185">Reference proteome</keyword>
<protein>
    <recommendedName>
        <fullName evidence="11">ZZ-type domain-containing protein</fullName>
    </recommendedName>
</protein>
<evidence type="ECO:0000256" key="1">
    <source>
        <dbReference type="ARBA" id="ARBA00004419"/>
    </source>
</evidence>
<dbReference type="Pfam" id="PF16158">
    <property type="entry name" value="N_BRCA1_IG"/>
    <property type="match status" value="1"/>
</dbReference>
<dbReference type="Gene3D" id="1.10.8.10">
    <property type="entry name" value="DNA helicase RuvA subunit, C-terminal domain"/>
    <property type="match status" value="1"/>
</dbReference>
<evidence type="ECO:0008006" key="11">
    <source>
        <dbReference type="Google" id="ProtNLM"/>
    </source>
</evidence>
<feature type="domain" description="UBA" evidence="7">
    <location>
        <begin position="714"/>
        <end position="759"/>
    </location>
</feature>
<evidence type="ECO:0000256" key="4">
    <source>
        <dbReference type="ARBA" id="ARBA00022833"/>
    </source>
</evidence>
<dbReference type="SMART" id="SM00666">
    <property type="entry name" value="PB1"/>
    <property type="match status" value="1"/>
</dbReference>
<dbReference type="eggNOG" id="KOG4582">
    <property type="taxonomic scope" value="Eukaryota"/>
</dbReference>
<dbReference type="Pfam" id="PF00569">
    <property type="entry name" value="ZZ"/>
    <property type="match status" value="3"/>
</dbReference>
<evidence type="ECO:0000259" key="7">
    <source>
        <dbReference type="PROSITE" id="PS50030"/>
    </source>
</evidence>
<dbReference type="SUPFAM" id="SSF54277">
    <property type="entry name" value="CAD &amp; PB1 domains"/>
    <property type="match status" value="1"/>
</dbReference>
<name>T0R2A3_SAPDV</name>
<dbReference type="AlphaFoldDB" id="T0R2A3"/>
<dbReference type="PANTHER" id="PTHR20930">
    <property type="entry name" value="OVARIAN CARCINOMA ANTIGEN CA125-RELATED"/>
    <property type="match status" value="1"/>
</dbReference>
<dbReference type="GeneID" id="19943053"/>
<accession>T0R2A3</accession>
<sequence length="759" mass="82268">MEVAYDGDAVALPTDMAFLHEFILFKAHVCSEFGLATCSMSYVDGDGDVVTIANQADLDEAFAYIREARMTTLRVDVKGTKAEYEPPVAVTKGEKKATVEEAVFVLLELMHEWTIAADEDVTVALKVGFFNILLDAGFVDCWSRMAADSAGQNHTYAVALVHAICAQDMQAAEELLMQADDLGAMVSQVFHESPQTAKLLATALPALVAHFTKVPVAVPAEAMPSKSIDETLEEEKPSPASTTIHTHRICDGCGMYPLVGVRHQSLTDRNMDFCSACVVVPRYGAYAPFRSIETELPIHYNIECDGCSATPVEGIRYKSAIVDDFDLCATCEASGNWAATHEPFIKIVAPEKAQALKKAKPAPIAAVHTNIVCDGCSKHPIVGARFKSAVVKHFDLCDTCEATGAYNASHGPFLKITSVDQTPYALYVATEAAQRHDANVQPPEAFAARVEQDFYPPRRGRRGPKPHSHPFAPFAFGPPAPFVPRGHRHAPSPETARSPYLRCRFVEDVTLPDGSVVVAGQPLMKQWRLENNGDHAWPAGCLVHMVGGVGMVVDDVACSVPPLGPGEQCVLSMDLTAPQEPGRYVCYFRVCMPSGSRFGHRFWVDISVVPPPAVAATVEMVPLGEAAVAHDDVLKTKAPNTSVVDTMLKDDVAALPMATLVVHDTAEASTMDEASAIEETETSDKMEASEAIAMEASATEVVDDMADSYEYVAEAHADYVYAAQLDDLSLMGFADEETSRRLLDEYEGDLERVIEHLLQ</sequence>
<dbReference type="Gene3D" id="3.30.60.90">
    <property type="match status" value="3"/>
</dbReference>
<dbReference type="Gene3D" id="3.10.20.90">
    <property type="entry name" value="Phosphatidylinositol 3-kinase Catalytic Subunit, Chain A, domain 1"/>
    <property type="match status" value="1"/>
</dbReference>
<dbReference type="STRING" id="1156394.T0R2A3"/>
<dbReference type="PANTHER" id="PTHR20930:SF0">
    <property type="entry name" value="PROTEIN ILRUN"/>
    <property type="match status" value="1"/>
</dbReference>
<evidence type="ECO:0000313" key="9">
    <source>
        <dbReference type="EMBL" id="EQC40430.1"/>
    </source>
</evidence>
<reference evidence="9 10" key="1">
    <citation type="submission" date="2012-04" db="EMBL/GenBank/DDBJ databases">
        <title>The Genome Sequence of Saprolegnia declina VS20.</title>
        <authorList>
            <consortium name="The Broad Institute Genome Sequencing Platform"/>
            <person name="Russ C."/>
            <person name="Nusbaum C."/>
            <person name="Tyler B."/>
            <person name="van West P."/>
            <person name="Dieguez-Uribeondo J."/>
            <person name="de Bruijn I."/>
            <person name="Tripathy S."/>
            <person name="Jiang R."/>
            <person name="Young S.K."/>
            <person name="Zeng Q."/>
            <person name="Gargeya S."/>
            <person name="Fitzgerald M."/>
            <person name="Haas B."/>
            <person name="Abouelleil A."/>
            <person name="Alvarado L."/>
            <person name="Arachchi H.M."/>
            <person name="Berlin A."/>
            <person name="Chapman S.B."/>
            <person name="Goldberg J."/>
            <person name="Griggs A."/>
            <person name="Gujja S."/>
            <person name="Hansen M."/>
            <person name="Howarth C."/>
            <person name="Imamovic A."/>
            <person name="Larimer J."/>
            <person name="McCowen C."/>
            <person name="Montmayeur A."/>
            <person name="Murphy C."/>
            <person name="Neiman D."/>
            <person name="Pearson M."/>
            <person name="Priest M."/>
            <person name="Roberts A."/>
            <person name="Saif S."/>
            <person name="Shea T."/>
            <person name="Sisk P."/>
            <person name="Sykes S."/>
            <person name="Wortman J."/>
            <person name="Nusbaum C."/>
            <person name="Birren B."/>
        </authorList>
    </citation>
    <scope>NUCLEOTIDE SEQUENCE [LARGE SCALE GENOMIC DNA]</scope>
    <source>
        <strain evidence="9 10">VS20</strain>
    </source>
</reference>
<dbReference type="eggNOG" id="KOG4351">
    <property type="taxonomic scope" value="Eukaryota"/>
</dbReference>
<dbReference type="SUPFAM" id="SSF57850">
    <property type="entry name" value="RING/U-box"/>
    <property type="match status" value="3"/>
</dbReference>
<dbReference type="GO" id="GO:0031410">
    <property type="term" value="C:cytoplasmic vesicle"/>
    <property type="evidence" value="ECO:0007669"/>
    <property type="project" value="UniProtKB-KW"/>
</dbReference>
<proteinExistence type="predicted"/>
<dbReference type="OrthoDB" id="10064100at2759"/>
<dbReference type="CDD" id="cd05992">
    <property type="entry name" value="PB1"/>
    <property type="match status" value="1"/>
</dbReference>
<dbReference type="InterPro" id="IPR032350">
    <property type="entry name" value="Nbr1_FW"/>
</dbReference>
<evidence type="ECO:0000256" key="3">
    <source>
        <dbReference type="ARBA" id="ARBA00022771"/>
    </source>
</evidence>
<dbReference type="GO" id="GO:0008270">
    <property type="term" value="F:zinc ion binding"/>
    <property type="evidence" value="ECO:0007669"/>
    <property type="project" value="UniProtKB-KW"/>
</dbReference>
<keyword evidence="3 6" id="KW-0863">Zinc-finger</keyword>
<dbReference type="InterPro" id="IPR043145">
    <property type="entry name" value="Znf_ZZ_sf"/>
</dbReference>
<dbReference type="EMBL" id="JH767136">
    <property type="protein sequence ID" value="EQC40430.1"/>
    <property type="molecule type" value="Genomic_DNA"/>
</dbReference>
<dbReference type="RefSeq" id="XP_008606129.1">
    <property type="nucleotide sequence ID" value="XM_008607907.1"/>
</dbReference>